<reference evidence="2 3" key="1">
    <citation type="submission" date="2019-07" db="EMBL/GenBank/DDBJ databases">
        <authorList>
            <person name="Mohale T."/>
        </authorList>
    </citation>
    <scope>NUCLEOTIDE SEQUENCE [LARGE SCALE GENOMIC DNA]</scope>
    <source>
        <strain evidence="2 3">NTPn 59</strain>
    </source>
</reference>
<dbReference type="GO" id="GO:0004527">
    <property type="term" value="F:exonuclease activity"/>
    <property type="evidence" value="ECO:0007669"/>
    <property type="project" value="UniProtKB-KW"/>
</dbReference>
<protein>
    <submittedName>
        <fullName evidence="2">Bifunctional DnaQ family exonuclease/ATP-dependent helicase</fullName>
    </submittedName>
</protein>
<accession>A0A559GGR6</accession>
<organism evidence="2 3">
    <name type="scientific">Streptococcus pneumoniae</name>
    <dbReference type="NCBI Taxonomy" id="1313"/>
    <lineage>
        <taxon>Bacteria</taxon>
        <taxon>Bacillati</taxon>
        <taxon>Bacillota</taxon>
        <taxon>Bacilli</taxon>
        <taxon>Lactobacillales</taxon>
        <taxon>Streptococcaceae</taxon>
        <taxon>Streptococcus</taxon>
    </lineage>
</organism>
<gene>
    <name evidence="2" type="ORF">AZJ28_13335</name>
</gene>
<keyword evidence="2" id="KW-0547">Nucleotide-binding</keyword>
<keyword evidence="2" id="KW-0540">Nuclease</keyword>
<dbReference type="GO" id="GO:0004386">
    <property type="term" value="F:helicase activity"/>
    <property type="evidence" value="ECO:0007669"/>
    <property type="project" value="UniProtKB-KW"/>
</dbReference>
<dbReference type="EMBL" id="VMYC01000515">
    <property type="protein sequence ID" value="TVX62417.1"/>
    <property type="molecule type" value="Genomic_DNA"/>
</dbReference>
<keyword evidence="2" id="KW-0347">Helicase</keyword>
<evidence type="ECO:0000313" key="3">
    <source>
        <dbReference type="Proteomes" id="UP000315060"/>
    </source>
</evidence>
<dbReference type="AlphaFoldDB" id="A0A559GGR6"/>
<keyword evidence="2" id="KW-0067">ATP-binding</keyword>
<comment type="caution">
    <text evidence="2">The sequence shown here is derived from an EMBL/GenBank/DDBJ whole genome shotgun (WGS) entry which is preliminary data.</text>
</comment>
<keyword evidence="2" id="KW-0269">Exonuclease</keyword>
<feature type="non-terminal residue" evidence="2">
    <location>
        <position position="1"/>
    </location>
</feature>
<evidence type="ECO:0000313" key="2">
    <source>
        <dbReference type="EMBL" id="TVX62417.1"/>
    </source>
</evidence>
<name>A0A559GGR6_STREE</name>
<feature type="coiled-coil region" evidence="1">
    <location>
        <begin position="117"/>
        <end position="157"/>
    </location>
</feature>
<dbReference type="Proteomes" id="UP000315060">
    <property type="component" value="Unassembled WGS sequence"/>
</dbReference>
<keyword evidence="2" id="KW-0378">Hydrolase</keyword>
<proteinExistence type="predicted"/>
<keyword evidence="1" id="KW-0175">Coiled coil</keyword>
<sequence length="203" mass="24188">LKGPQNYLKLDAFHRVLHRTESNRLFTRFKMQLLIWLTETETGDLDEIGQLYRYQHFLPELVHDGKLSKKSLFATEDFWKRGQEKAKTSRVLLTNHAYLVTRLEDNPEFVDNRLVILDEAQKMLLALENLAQQAYRLEDLVTQIEKSLETEENLIQKRLLESIGFECRYLMEQYQSGLKNVKWLDSLEQLRQHFSELALPEYR</sequence>
<evidence type="ECO:0000256" key="1">
    <source>
        <dbReference type="SAM" id="Coils"/>
    </source>
</evidence>
<feature type="non-terminal residue" evidence="2">
    <location>
        <position position="203"/>
    </location>
</feature>